<evidence type="ECO:0000256" key="1">
    <source>
        <dbReference type="ARBA" id="ARBA00000085"/>
    </source>
</evidence>
<dbReference type="EC" id="2.7.13.3" evidence="2"/>
<dbReference type="PROSITE" id="PS50112">
    <property type="entry name" value="PAS"/>
    <property type="match status" value="1"/>
</dbReference>
<evidence type="ECO:0000256" key="5">
    <source>
        <dbReference type="ARBA" id="ARBA00022777"/>
    </source>
</evidence>
<dbReference type="RefSeq" id="WP_057480580.1">
    <property type="nucleotide sequence ID" value="NZ_BMWR01000002.1"/>
</dbReference>
<dbReference type="InterPro" id="IPR013655">
    <property type="entry name" value="PAS_fold_3"/>
</dbReference>
<dbReference type="OrthoDB" id="9766459at2"/>
<comment type="caution">
    <text evidence="11">The sequence shown here is derived from an EMBL/GenBank/DDBJ whole genome shotgun (WGS) entry which is preliminary data.</text>
</comment>
<dbReference type="Gene3D" id="1.10.287.130">
    <property type="match status" value="1"/>
</dbReference>
<dbReference type="EMBL" id="LKTP01000001">
    <property type="protein sequence ID" value="KRG30756.1"/>
    <property type="molecule type" value="Genomic_DNA"/>
</dbReference>
<dbReference type="STRING" id="270918.APR42_02525"/>
<dbReference type="SUPFAM" id="SSF55785">
    <property type="entry name" value="PYP-like sensor domain (PAS domain)"/>
    <property type="match status" value="4"/>
</dbReference>
<dbReference type="Pfam" id="PF00512">
    <property type="entry name" value="HisKA"/>
    <property type="match status" value="1"/>
</dbReference>
<sequence length="885" mass="101568">MLESDTSKLSKKELNIIQNYTEGLFKTVREPLLVLDRHRNVVGLNSNLKKKFKINGEFEERVSVFEFNNGQLDTPEFRDVLNYLQTERNTVTERDIQVVLPQKRKRGFTVNASVLPLPDENSIILLSFKKLKNIGDLSRQEKVYNRLVENILSNAPAAICILRGQEHTFEVANEHYIELIGHRDIIGKTVKEAIPEAESQGFIELLDHVYSTGEPYIGNETPLKLKVGKDDFKNSHLNFVYQPTRNKKGKIDGIFVHVVDVSEQVVARKNVEDSEARLRSVINTVPAIIWITDTDGQSVFLNKNWYSYTGQNNEDAKGMGWLDATHPDDRKKAEFAFLDAHNQKKSYSISFRLRNKQGEYRWVLDKASPKFDDDGNYEGMIGTVIDVHEERLKENLVREKDHRLQGIVKEATVATAIYTGREMNIELANDAMIKLWGKDDSVIGTPLHKALPELDGQPFLGLLRNVLETGEIYWGKEDKVDLMIDGEMQTGYYNFTYKPLRDKNGDIYGILNMAIDVTESVTSKMLLKESEFHFRQMADLMPGMVSKTDAKGDDIYFNKNWLDFTGKGSKYLQEVGWESFIHPDEKETFLKAWEDCLNTGCNLEMQLRLKNKEGKYIWHLTRCEAVKEDDGSVKMWIAANTEIDKIKEEEKRKEEFLKMVSHELKTPVTSIKGYVQLLLTLLKKQKEAAEASKLPLQPSLERINHQVTRLTRLISEILDLSRIRENQLELKSEEFNLNELLAETIQDINYTNTQHKIALESEVQCQIIADRDRIGQVVINFVMNAIKYSPGSQEINVKISREDKDKVRVSVKDFGIGIGQENHKKIFKRFYRVGVKSEETYSGFGIGLYLANEIIERHNGEIQLNSELGKGSEFSFILNATQITS</sequence>
<keyword evidence="7" id="KW-0472">Membrane</keyword>
<dbReference type="SUPFAM" id="SSF55874">
    <property type="entry name" value="ATPase domain of HSP90 chaperone/DNA topoisomerase II/histidine kinase"/>
    <property type="match status" value="1"/>
</dbReference>
<dbReference type="InterPro" id="IPR003661">
    <property type="entry name" value="HisK_dim/P_dom"/>
</dbReference>
<dbReference type="InterPro" id="IPR000014">
    <property type="entry name" value="PAS"/>
</dbReference>
<dbReference type="InterPro" id="IPR035965">
    <property type="entry name" value="PAS-like_dom_sf"/>
</dbReference>
<dbReference type="PROSITE" id="PS50109">
    <property type="entry name" value="HIS_KIN"/>
    <property type="match status" value="1"/>
</dbReference>
<dbReference type="FunFam" id="1.10.287.130:FF:000001">
    <property type="entry name" value="Two-component sensor histidine kinase"/>
    <property type="match status" value="1"/>
</dbReference>
<dbReference type="InterPro" id="IPR052162">
    <property type="entry name" value="Sensor_kinase/Photoreceptor"/>
</dbReference>
<gene>
    <name evidence="11" type="ORF">APR42_02525</name>
</gene>
<dbReference type="Pfam" id="PF08448">
    <property type="entry name" value="PAS_4"/>
    <property type="match status" value="2"/>
</dbReference>
<evidence type="ECO:0000259" key="9">
    <source>
        <dbReference type="PROSITE" id="PS50112"/>
    </source>
</evidence>
<evidence type="ECO:0000256" key="4">
    <source>
        <dbReference type="ARBA" id="ARBA00022679"/>
    </source>
</evidence>
<accession>A0A0Q9ZNG4</accession>
<dbReference type="InterPro" id="IPR013656">
    <property type="entry name" value="PAS_4"/>
</dbReference>
<keyword evidence="4" id="KW-0808">Transferase</keyword>
<organism evidence="11 12">
    <name type="scientific">Salegentibacter mishustinae</name>
    <dbReference type="NCBI Taxonomy" id="270918"/>
    <lineage>
        <taxon>Bacteria</taxon>
        <taxon>Pseudomonadati</taxon>
        <taxon>Bacteroidota</taxon>
        <taxon>Flavobacteriia</taxon>
        <taxon>Flavobacteriales</taxon>
        <taxon>Flavobacteriaceae</taxon>
        <taxon>Salegentibacter</taxon>
    </lineage>
</organism>
<dbReference type="InterPro" id="IPR003594">
    <property type="entry name" value="HATPase_dom"/>
</dbReference>
<evidence type="ECO:0000313" key="12">
    <source>
        <dbReference type="Proteomes" id="UP000051643"/>
    </source>
</evidence>
<dbReference type="SUPFAM" id="SSF47384">
    <property type="entry name" value="Homodimeric domain of signal transducing histidine kinase"/>
    <property type="match status" value="1"/>
</dbReference>
<dbReference type="PANTHER" id="PTHR43304">
    <property type="entry name" value="PHYTOCHROME-LIKE PROTEIN CPH1"/>
    <property type="match status" value="1"/>
</dbReference>
<evidence type="ECO:0000256" key="3">
    <source>
        <dbReference type="ARBA" id="ARBA00022553"/>
    </source>
</evidence>
<dbReference type="Proteomes" id="UP000051643">
    <property type="component" value="Unassembled WGS sequence"/>
</dbReference>
<dbReference type="Gene3D" id="3.30.565.10">
    <property type="entry name" value="Histidine kinase-like ATPase, C-terminal domain"/>
    <property type="match status" value="1"/>
</dbReference>
<protein>
    <recommendedName>
        <fullName evidence="2">histidine kinase</fullName>
        <ecNumber evidence="2">2.7.13.3</ecNumber>
    </recommendedName>
</protein>
<feature type="domain" description="PAC" evidence="10">
    <location>
        <begin position="603"/>
        <end position="655"/>
    </location>
</feature>
<proteinExistence type="predicted"/>
<dbReference type="PRINTS" id="PR00344">
    <property type="entry name" value="BCTRLSENSOR"/>
</dbReference>
<dbReference type="Pfam" id="PF08447">
    <property type="entry name" value="PAS_3"/>
    <property type="match status" value="2"/>
</dbReference>
<comment type="catalytic activity">
    <reaction evidence="1">
        <text>ATP + protein L-histidine = ADP + protein N-phospho-L-histidine.</text>
        <dbReference type="EC" id="2.7.13.3"/>
    </reaction>
</comment>
<keyword evidence="5" id="KW-0418">Kinase</keyword>
<dbReference type="SMART" id="SM00388">
    <property type="entry name" value="HisKA"/>
    <property type="match status" value="1"/>
</dbReference>
<evidence type="ECO:0000313" key="11">
    <source>
        <dbReference type="EMBL" id="KRG30756.1"/>
    </source>
</evidence>
<evidence type="ECO:0000256" key="2">
    <source>
        <dbReference type="ARBA" id="ARBA00012438"/>
    </source>
</evidence>
<dbReference type="PROSITE" id="PS50113">
    <property type="entry name" value="PAC"/>
    <property type="match status" value="3"/>
</dbReference>
<dbReference type="Pfam" id="PF02518">
    <property type="entry name" value="HATPase_c"/>
    <property type="match status" value="1"/>
</dbReference>
<dbReference type="SMART" id="SM00086">
    <property type="entry name" value="PAC"/>
    <property type="match status" value="3"/>
</dbReference>
<keyword evidence="12" id="KW-1185">Reference proteome</keyword>
<dbReference type="InterPro" id="IPR001610">
    <property type="entry name" value="PAC"/>
</dbReference>
<dbReference type="InterPro" id="IPR004358">
    <property type="entry name" value="Sig_transdc_His_kin-like_C"/>
</dbReference>
<dbReference type="SMART" id="SM00387">
    <property type="entry name" value="HATPase_c"/>
    <property type="match status" value="1"/>
</dbReference>
<dbReference type="InterPro" id="IPR036890">
    <property type="entry name" value="HATPase_C_sf"/>
</dbReference>
<dbReference type="FunFam" id="3.30.450.20:FF:000099">
    <property type="entry name" value="Sensory box sensor histidine kinase"/>
    <property type="match status" value="2"/>
</dbReference>
<dbReference type="GO" id="GO:0000155">
    <property type="term" value="F:phosphorelay sensor kinase activity"/>
    <property type="evidence" value="ECO:0007669"/>
    <property type="project" value="InterPro"/>
</dbReference>
<dbReference type="FunFam" id="3.30.565.10:FF:000006">
    <property type="entry name" value="Sensor histidine kinase WalK"/>
    <property type="match status" value="1"/>
</dbReference>
<reference evidence="11" key="1">
    <citation type="submission" date="2015-10" db="EMBL/GenBank/DDBJ databases">
        <title>Draft genome sequence of Salegentibacter mishustinae KCTC 12263.</title>
        <authorList>
            <person name="Lin W."/>
            <person name="Zheng Q."/>
        </authorList>
    </citation>
    <scope>NUCLEOTIDE SEQUENCE [LARGE SCALE GENOMIC DNA]</scope>
    <source>
        <strain evidence="11">KCTC 12263</strain>
    </source>
</reference>
<evidence type="ECO:0000259" key="8">
    <source>
        <dbReference type="PROSITE" id="PS50109"/>
    </source>
</evidence>
<evidence type="ECO:0000256" key="7">
    <source>
        <dbReference type="ARBA" id="ARBA00023136"/>
    </source>
</evidence>
<dbReference type="InterPro" id="IPR036097">
    <property type="entry name" value="HisK_dim/P_sf"/>
</dbReference>
<evidence type="ECO:0000259" key="10">
    <source>
        <dbReference type="PROSITE" id="PS50113"/>
    </source>
</evidence>
<dbReference type="InterPro" id="IPR005467">
    <property type="entry name" value="His_kinase_dom"/>
</dbReference>
<feature type="domain" description="PAC" evidence="10">
    <location>
        <begin position="347"/>
        <end position="399"/>
    </location>
</feature>
<evidence type="ECO:0000256" key="6">
    <source>
        <dbReference type="ARBA" id="ARBA00023012"/>
    </source>
</evidence>
<feature type="domain" description="Histidine kinase" evidence="8">
    <location>
        <begin position="659"/>
        <end position="882"/>
    </location>
</feature>
<feature type="domain" description="PAC" evidence="10">
    <location>
        <begin position="474"/>
        <end position="529"/>
    </location>
</feature>
<dbReference type="SMART" id="SM00091">
    <property type="entry name" value="PAS"/>
    <property type="match status" value="5"/>
</dbReference>
<keyword evidence="3" id="KW-0597">Phosphoprotein</keyword>
<name>A0A0Q9ZNG4_9FLAO</name>
<dbReference type="AlphaFoldDB" id="A0A0Q9ZNG4"/>
<feature type="domain" description="PAS" evidence="9">
    <location>
        <begin position="274"/>
        <end position="330"/>
    </location>
</feature>
<dbReference type="NCBIfam" id="TIGR00229">
    <property type="entry name" value="sensory_box"/>
    <property type="match status" value="2"/>
</dbReference>
<dbReference type="PANTHER" id="PTHR43304:SF1">
    <property type="entry name" value="PAC DOMAIN-CONTAINING PROTEIN"/>
    <property type="match status" value="1"/>
</dbReference>
<dbReference type="Gene3D" id="3.30.450.20">
    <property type="entry name" value="PAS domain"/>
    <property type="match status" value="4"/>
</dbReference>
<dbReference type="CDD" id="cd00130">
    <property type="entry name" value="PAS"/>
    <property type="match status" value="2"/>
</dbReference>
<dbReference type="CDD" id="cd00082">
    <property type="entry name" value="HisKA"/>
    <property type="match status" value="1"/>
</dbReference>
<keyword evidence="6" id="KW-0902">Two-component regulatory system</keyword>
<dbReference type="InterPro" id="IPR000700">
    <property type="entry name" value="PAS-assoc_C"/>
</dbReference>